<dbReference type="GO" id="GO:0006355">
    <property type="term" value="P:regulation of DNA-templated transcription"/>
    <property type="evidence" value="ECO:0007669"/>
    <property type="project" value="InterPro"/>
</dbReference>
<feature type="coiled-coil region" evidence="6">
    <location>
        <begin position="45"/>
        <end position="72"/>
    </location>
</feature>
<dbReference type="PANTHER" id="PTHR38546">
    <property type="entry name" value="DNA BINDING PROTEIN"/>
    <property type="match status" value="1"/>
</dbReference>
<keyword evidence="3" id="KW-0805">Transcription regulation</keyword>
<evidence type="ECO:0000256" key="4">
    <source>
        <dbReference type="ARBA" id="ARBA00023163"/>
    </source>
</evidence>
<evidence type="ECO:0000256" key="3">
    <source>
        <dbReference type="ARBA" id="ARBA00023015"/>
    </source>
</evidence>
<dbReference type="PANTHER" id="PTHR38546:SF3">
    <property type="entry name" value="DNA BINDING PROTEIN"/>
    <property type="match status" value="1"/>
</dbReference>
<dbReference type="SUPFAM" id="SSF47459">
    <property type="entry name" value="HLH, helix-loop-helix DNA-binding domain"/>
    <property type="match status" value="1"/>
</dbReference>
<keyword evidence="5" id="KW-0539">Nucleus</keyword>
<dbReference type="Pfam" id="PF23174">
    <property type="entry name" value="bHLH_ILI"/>
    <property type="match status" value="1"/>
</dbReference>
<evidence type="ECO:0000256" key="6">
    <source>
        <dbReference type="SAM" id="Coils"/>
    </source>
</evidence>
<evidence type="ECO:0000256" key="5">
    <source>
        <dbReference type="ARBA" id="ARBA00023242"/>
    </source>
</evidence>
<dbReference type="InterPro" id="IPR044293">
    <property type="entry name" value="PRE"/>
</dbReference>
<dbReference type="OrthoDB" id="668823at2759"/>
<evidence type="ECO:0000313" key="8">
    <source>
        <dbReference type="Proteomes" id="UP000436088"/>
    </source>
</evidence>
<proteinExistence type="predicted"/>
<evidence type="ECO:0000256" key="2">
    <source>
        <dbReference type="ARBA" id="ARBA00022604"/>
    </source>
</evidence>
<protein>
    <submittedName>
        <fullName evidence="7">Transcription factor PRE4</fullName>
    </submittedName>
</protein>
<comment type="caution">
    <text evidence="7">The sequence shown here is derived from an EMBL/GenBank/DDBJ whole genome shotgun (WGS) entry which is preliminary data.</text>
</comment>
<sequence>MSGQGSTSSNRITDDELNALIFKLQALLPQLNHGRHGRVSAAKVLNEVCSYIRRLRNEVDDLSERLSQRLDSLDLSAFDAEIVTNLLQH</sequence>
<keyword evidence="8" id="KW-1185">Reference proteome</keyword>
<reference evidence="7" key="1">
    <citation type="submission" date="2019-09" db="EMBL/GenBank/DDBJ databases">
        <title>Draft genome information of white flower Hibiscus syriacus.</title>
        <authorList>
            <person name="Kim Y.-M."/>
        </authorList>
    </citation>
    <scope>NUCLEOTIDE SEQUENCE [LARGE SCALE GENOMIC DNA]</scope>
    <source>
        <strain evidence="7">YM2019G1</strain>
    </source>
</reference>
<dbReference type="GO" id="GO:0040008">
    <property type="term" value="P:regulation of growth"/>
    <property type="evidence" value="ECO:0007669"/>
    <property type="project" value="InterPro"/>
</dbReference>
<dbReference type="InterPro" id="IPR044172">
    <property type="entry name" value="ILI2-like"/>
</dbReference>
<keyword evidence="6" id="KW-0175">Coiled coil</keyword>
<gene>
    <name evidence="7" type="ORF">F3Y22_tig00113156pilonHSYRG00033</name>
</gene>
<keyword evidence="4" id="KW-0804">Transcription</keyword>
<accession>A0A6A2X2F3</accession>
<dbReference type="AlphaFoldDB" id="A0A6A2X2F3"/>
<evidence type="ECO:0000256" key="1">
    <source>
        <dbReference type="ARBA" id="ARBA00004123"/>
    </source>
</evidence>
<keyword evidence="2" id="KW-0341">Growth regulation</keyword>
<comment type="subcellular location">
    <subcellularLocation>
        <location evidence="1">Nucleus</location>
    </subcellularLocation>
</comment>
<dbReference type="InterPro" id="IPR036638">
    <property type="entry name" value="HLH_DNA-bd_sf"/>
</dbReference>
<name>A0A6A2X2F3_HIBSY</name>
<evidence type="ECO:0000313" key="7">
    <source>
        <dbReference type="EMBL" id="KAE8662670.1"/>
    </source>
</evidence>
<dbReference type="GO" id="GO:0046983">
    <property type="term" value="F:protein dimerization activity"/>
    <property type="evidence" value="ECO:0007669"/>
    <property type="project" value="InterPro"/>
</dbReference>
<organism evidence="7 8">
    <name type="scientific">Hibiscus syriacus</name>
    <name type="common">Rose of Sharon</name>
    <dbReference type="NCBI Taxonomy" id="106335"/>
    <lineage>
        <taxon>Eukaryota</taxon>
        <taxon>Viridiplantae</taxon>
        <taxon>Streptophyta</taxon>
        <taxon>Embryophyta</taxon>
        <taxon>Tracheophyta</taxon>
        <taxon>Spermatophyta</taxon>
        <taxon>Magnoliopsida</taxon>
        <taxon>eudicotyledons</taxon>
        <taxon>Gunneridae</taxon>
        <taxon>Pentapetalae</taxon>
        <taxon>rosids</taxon>
        <taxon>malvids</taxon>
        <taxon>Malvales</taxon>
        <taxon>Malvaceae</taxon>
        <taxon>Malvoideae</taxon>
        <taxon>Hibiscus</taxon>
    </lineage>
</organism>
<dbReference type="EMBL" id="VEPZ02001695">
    <property type="protein sequence ID" value="KAE8662670.1"/>
    <property type="molecule type" value="Genomic_DNA"/>
</dbReference>
<dbReference type="Proteomes" id="UP000436088">
    <property type="component" value="Unassembled WGS sequence"/>
</dbReference>
<dbReference type="Gene3D" id="4.10.280.10">
    <property type="entry name" value="Helix-loop-helix DNA-binding domain"/>
    <property type="match status" value="1"/>
</dbReference>
<dbReference type="GO" id="GO:0005634">
    <property type="term" value="C:nucleus"/>
    <property type="evidence" value="ECO:0007669"/>
    <property type="project" value="UniProtKB-SubCell"/>
</dbReference>